<dbReference type="InterPro" id="IPR036899">
    <property type="entry name" value="Ribosomal_uL13_sf"/>
</dbReference>
<accession>A0A5N3UN82</accession>
<evidence type="ECO:0008006" key="6">
    <source>
        <dbReference type="Google" id="ProtNLM"/>
    </source>
</evidence>
<evidence type="ECO:0000256" key="3">
    <source>
        <dbReference type="ARBA" id="ARBA00023274"/>
    </source>
</evidence>
<dbReference type="GO" id="GO:0003735">
    <property type="term" value="F:structural constituent of ribosome"/>
    <property type="evidence" value="ECO:0007669"/>
    <property type="project" value="InterPro"/>
</dbReference>
<evidence type="ECO:0000256" key="1">
    <source>
        <dbReference type="ARBA" id="ARBA00006227"/>
    </source>
</evidence>
<dbReference type="GO" id="GO:0006412">
    <property type="term" value="P:translation"/>
    <property type="evidence" value="ECO:0007669"/>
    <property type="project" value="InterPro"/>
</dbReference>
<dbReference type="AlphaFoldDB" id="A0A5N3UN82"/>
<keyword evidence="3" id="KW-0687">Ribonucleoprotein</keyword>
<dbReference type="GO" id="GO:0017148">
    <property type="term" value="P:negative regulation of translation"/>
    <property type="evidence" value="ECO:0007669"/>
    <property type="project" value="TreeGrafter"/>
</dbReference>
<dbReference type="GO" id="GO:0022625">
    <property type="term" value="C:cytosolic large ribosomal subunit"/>
    <property type="evidence" value="ECO:0007669"/>
    <property type="project" value="TreeGrafter"/>
</dbReference>
<evidence type="ECO:0000313" key="4">
    <source>
        <dbReference type="EMBL" id="KAB0338163.1"/>
    </source>
</evidence>
<evidence type="ECO:0000313" key="5">
    <source>
        <dbReference type="Proteomes" id="UP000326062"/>
    </source>
</evidence>
<dbReference type="Gene3D" id="6.10.250.3250">
    <property type="match status" value="1"/>
</dbReference>
<reference evidence="4 5" key="1">
    <citation type="submission" date="2019-06" db="EMBL/GenBank/DDBJ databases">
        <title>Discovery of a novel chromosome fission-fusion reversal in muntjac.</title>
        <authorList>
            <person name="Mudd A.B."/>
            <person name="Bredeson J.V."/>
            <person name="Baum R."/>
            <person name="Hockemeyer D."/>
            <person name="Rokhsar D.S."/>
        </authorList>
    </citation>
    <scope>NUCLEOTIDE SEQUENCE [LARGE SCALE GENOMIC DNA]</scope>
    <source>
        <strain evidence="4">UCam_UCB_Mr</strain>
        <tissue evidence="4">Fibroblast cell line</tissue>
    </source>
</reference>
<comment type="caution">
    <text evidence="4">The sequence shown here is derived from an EMBL/GenBank/DDBJ whole genome shotgun (WGS) entry which is preliminary data.</text>
</comment>
<dbReference type="EMBL" id="VCEB01009483">
    <property type="protein sequence ID" value="KAB0338163.1"/>
    <property type="molecule type" value="Genomic_DNA"/>
</dbReference>
<gene>
    <name evidence="4" type="ORF">FD755_025326</name>
</gene>
<dbReference type="Gene3D" id="3.90.1180.10">
    <property type="entry name" value="Ribosomal protein L13"/>
    <property type="match status" value="1"/>
</dbReference>
<sequence length="144" mass="16807">MHCKGTNISGNFHRNKLKYLAFLCKQMNTNPSHGSYHFGVPSHIFWRTMQSILPHKTKRSQATLDYFKIFIVCLKPTQKSAYLGCLALEGGWNYQVVTVSLVEKRKAKIHYRKKQQLMRLRKQAEKNIKKKTVTEVLEIHGFLV</sequence>
<dbReference type="Proteomes" id="UP000326062">
    <property type="component" value="Unassembled WGS sequence"/>
</dbReference>
<comment type="similarity">
    <text evidence="1">Belongs to the universal ribosomal protein uL13 family.</text>
</comment>
<dbReference type="InterPro" id="IPR005822">
    <property type="entry name" value="Ribosomal_uL13"/>
</dbReference>
<organism evidence="4 5">
    <name type="scientific">Muntiacus reevesi</name>
    <name type="common">Reeves' muntjac</name>
    <name type="synonym">Cervus reevesi</name>
    <dbReference type="NCBI Taxonomy" id="9886"/>
    <lineage>
        <taxon>Eukaryota</taxon>
        <taxon>Metazoa</taxon>
        <taxon>Chordata</taxon>
        <taxon>Craniata</taxon>
        <taxon>Vertebrata</taxon>
        <taxon>Euteleostomi</taxon>
        <taxon>Mammalia</taxon>
        <taxon>Eutheria</taxon>
        <taxon>Laurasiatheria</taxon>
        <taxon>Artiodactyla</taxon>
        <taxon>Ruminantia</taxon>
        <taxon>Pecora</taxon>
        <taxon>Cervidae</taxon>
        <taxon>Muntiacinae</taxon>
        <taxon>Muntiacus</taxon>
    </lineage>
</organism>
<dbReference type="PANTHER" id="PTHR11545:SF3">
    <property type="entry name" value="LARGE RIBOSOMAL SUBUNIT PROTEIN UL13"/>
    <property type="match status" value="1"/>
</dbReference>
<dbReference type="GO" id="GO:0003729">
    <property type="term" value="F:mRNA binding"/>
    <property type="evidence" value="ECO:0007669"/>
    <property type="project" value="TreeGrafter"/>
</dbReference>
<name>A0A5N3UN82_MUNRE</name>
<proteinExistence type="inferred from homology"/>
<keyword evidence="5" id="KW-1185">Reference proteome</keyword>
<protein>
    <recommendedName>
        <fullName evidence="6">60S ribosomal protein L13a</fullName>
    </recommendedName>
</protein>
<evidence type="ECO:0000256" key="2">
    <source>
        <dbReference type="ARBA" id="ARBA00022980"/>
    </source>
</evidence>
<dbReference type="SUPFAM" id="SSF52161">
    <property type="entry name" value="Ribosomal protein L13"/>
    <property type="match status" value="1"/>
</dbReference>
<dbReference type="PANTHER" id="PTHR11545">
    <property type="entry name" value="RIBOSOMAL PROTEIN L13"/>
    <property type="match status" value="1"/>
</dbReference>
<keyword evidence="2" id="KW-0689">Ribosomal protein</keyword>